<gene>
    <name evidence="1" type="ORF">K7B10_38575</name>
</gene>
<accession>A0ABS8EK34</accession>
<evidence type="ECO:0000313" key="2">
    <source>
        <dbReference type="Proteomes" id="UP001520654"/>
    </source>
</evidence>
<keyword evidence="2" id="KW-1185">Reference proteome</keyword>
<comment type="caution">
    <text evidence="1">The sequence shown here is derived from an EMBL/GenBank/DDBJ whole genome shotgun (WGS) entry which is preliminary data.</text>
</comment>
<proteinExistence type="predicted"/>
<name>A0ABS8EK34_9ACTN</name>
<evidence type="ECO:0000313" key="1">
    <source>
        <dbReference type="EMBL" id="MCC0100574.1"/>
    </source>
</evidence>
<dbReference type="EMBL" id="JAINUL010000001">
    <property type="protein sequence ID" value="MCC0100574.1"/>
    <property type="molecule type" value="Genomic_DNA"/>
</dbReference>
<sequence>MNYDTNEQSWIQIETFGFDHGVPSTPTGALRIDLRNTPLQDPADEPAPVPCVLPVPCSLPLPARISRAPLGRTTS</sequence>
<organism evidence="1 2">
    <name type="scientific">Streptomyces flavotricini</name>
    <dbReference type="NCBI Taxonomy" id="66888"/>
    <lineage>
        <taxon>Bacteria</taxon>
        <taxon>Bacillati</taxon>
        <taxon>Actinomycetota</taxon>
        <taxon>Actinomycetes</taxon>
        <taxon>Kitasatosporales</taxon>
        <taxon>Streptomycetaceae</taxon>
        <taxon>Streptomyces</taxon>
    </lineage>
</organism>
<reference evidence="1 2" key="1">
    <citation type="submission" date="2021-08" db="EMBL/GenBank/DDBJ databases">
        <title>Genomic Architecture of Streptomyces flavotricini NGL1 and Streptomyces erythrochromogenes HMS4 With Differential Plant Beneficial attributes and laccase production capabilities.</title>
        <authorList>
            <person name="Salwan R."/>
            <person name="Kaur R."/>
            <person name="Sharma V."/>
        </authorList>
    </citation>
    <scope>NUCLEOTIDE SEQUENCE [LARGE SCALE GENOMIC DNA]</scope>
    <source>
        <strain evidence="1 2">NGL1</strain>
    </source>
</reference>
<dbReference type="RefSeq" id="WP_229344325.1">
    <property type="nucleotide sequence ID" value="NZ_JAINUL010000001.1"/>
</dbReference>
<protein>
    <submittedName>
        <fullName evidence="1">Uncharacterized protein</fullName>
    </submittedName>
</protein>
<dbReference type="Proteomes" id="UP001520654">
    <property type="component" value="Unassembled WGS sequence"/>
</dbReference>